<keyword evidence="2" id="KW-0698">rRNA processing</keyword>
<accession>A0A6J5Z8C3</accession>
<dbReference type="CDD" id="cd02440">
    <property type="entry name" value="AdoMet_MTases"/>
    <property type="match status" value="1"/>
</dbReference>
<dbReference type="NCBIfam" id="TIGR00138">
    <property type="entry name" value="rsmG_gidB"/>
    <property type="match status" value="1"/>
</dbReference>
<dbReference type="InterPro" id="IPR029063">
    <property type="entry name" value="SAM-dependent_MTases_sf"/>
</dbReference>
<dbReference type="Pfam" id="PF02527">
    <property type="entry name" value="GidB"/>
    <property type="match status" value="1"/>
</dbReference>
<dbReference type="PANTHER" id="PTHR31760">
    <property type="entry name" value="S-ADENOSYL-L-METHIONINE-DEPENDENT METHYLTRANSFERASES SUPERFAMILY PROTEIN"/>
    <property type="match status" value="1"/>
</dbReference>
<evidence type="ECO:0000313" key="4">
    <source>
        <dbReference type="EMBL" id="CAB4337327.1"/>
    </source>
</evidence>
<gene>
    <name evidence="4" type="ORF">UFOPK3770_00669</name>
</gene>
<protein>
    <submittedName>
        <fullName evidence="4">Unannotated protein</fullName>
    </submittedName>
</protein>
<sequence length="197" mass="21102">MKHVRDVYPDAAAALEKYAWWLETAGVTRGLIGPREASRIWDRHIANCAALEELIPHGSTVCDVGSGAGLPGIVLAIVRPDLEVTLVEPLQRRCEFLQEVAADLDLPMTVFRGRAQDLSGELFDVVTARAVAPLAKLLDWTKPLVKPNGQILAMKGQSAQGEIAQAGTALAKAHASIVLCGQSFVEPATTVVLVQFS</sequence>
<dbReference type="PANTHER" id="PTHR31760:SF0">
    <property type="entry name" value="S-ADENOSYL-L-METHIONINE-DEPENDENT METHYLTRANSFERASES SUPERFAMILY PROTEIN"/>
    <property type="match status" value="1"/>
</dbReference>
<dbReference type="GO" id="GO:0070043">
    <property type="term" value="F:rRNA (guanine-N7-)-methyltransferase activity"/>
    <property type="evidence" value="ECO:0007669"/>
    <property type="project" value="TreeGrafter"/>
</dbReference>
<dbReference type="PIRSF" id="PIRSF003078">
    <property type="entry name" value="GidB"/>
    <property type="match status" value="1"/>
</dbReference>
<dbReference type="GO" id="GO:0005829">
    <property type="term" value="C:cytosol"/>
    <property type="evidence" value="ECO:0007669"/>
    <property type="project" value="TreeGrafter"/>
</dbReference>
<keyword evidence="1" id="KW-0963">Cytoplasm</keyword>
<dbReference type="InterPro" id="IPR003682">
    <property type="entry name" value="rRNA_ssu_MeTfrase_G"/>
</dbReference>
<dbReference type="HAMAP" id="MF_00074">
    <property type="entry name" value="16SrRNA_methyltr_G"/>
    <property type="match status" value="1"/>
</dbReference>
<keyword evidence="3" id="KW-0808">Transferase</keyword>
<evidence type="ECO:0000256" key="1">
    <source>
        <dbReference type="ARBA" id="ARBA00022490"/>
    </source>
</evidence>
<evidence type="ECO:0000256" key="2">
    <source>
        <dbReference type="ARBA" id="ARBA00022552"/>
    </source>
</evidence>
<organism evidence="4">
    <name type="scientific">freshwater metagenome</name>
    <dbReference type="NCBI Taxonomy" id="449393"/>
    <lineage>
        <taxon>unclassified sequences</taxon>
        <taxon>metagenomes</taxon>
        <taxon>ecological metagenomes</taxon>
    </lineage>
</organism>
<name>A0A6J5Z8C3_9ZZZZ</name>
<dbReference type="SUPFAM" id="SSF53335">
    <property type="entry name" value="S-adenosyl-L-methionine-dependent methyltransferases"/>
    <property type="match status" value="1"/>
</dbReference>
<reference evidence="4" key="1">
    <citation type="submission" date="2020-05" db="EMBL/GenBank/DDBJ databases">
        <authorList>
            <person name="Chiriac C."/>
            <person name="Salcher M."/>
            <person name="Ghai R."/>
            <person name="Kavagutti S V."/>
        </authorList>
    </citation>
    <scope>NUCLEOTIDE SEQUENCE</scope>
</reference>
<evidence type="ECO:0000256" key="3">
    <source>
        <dbReference type="ARBA" id="ARBA00022679"/>
    </source>
</evidence>
<dbReference type="AlphaFoldDB" id="A0A6J5Z8C3"/>
<dbReference type="Gene3D" id="3.40.50.150">
    <property type="entry name" value="Vaccinia Virus protein VP39"/>
    <property type="match status" value="1"/>
</dbReference>
<dbReference type="EMBL" id="CAESAJ010000058">
    <property type="protein sequence ID" value="CAB4337327.1"/>
    <property type="molecule type" value="Genomic_DNA"/>
</dbReference>
<proteinExistence type="inferred from homology"/>